<organism evidence="3 4">
    <name type="scientific">Nibrella saemangeumensis</name>
    <dbReference type="NCBI Taxonomy" id="1084526"/>
    <lineage>
        <taxon>Bacteria</taxon>
        <taxon>Pseudomonadati</taxon>
        <taxon>Bacteroidota</taxon>
        <taxon>Cytophagia</taxon>
        <taxon>Cytophagales</taxon>
        <taxon>Spirosomataceae</taxon>
        <taxon>Nibrella</taxon>
    </lineage>
</organism>
<dbReference type="SUPFAM" id="SSF52540">
    <property type="entry name" value="P-loop containing nucleoside triphosphate hydrolases"/>
    <property type="match status" value="1"/>
</dbReference>
<evidence type="ECO:0000256" key="1">
    <source>
        <dbReference type="SAM" id="Coils"/>
    </source>
</evidence>
<keyword evidence="2" id="KW-0472">Membrane</keyword>
<evidence type="ECO:0000256" key="2">
    <source>
        <dbReference type="SAM" id="Phobius"/>
    </source>
</evidence>
<dbReference type="Gene3D" id="3.40.50.300">
    <property type="entry name" value="P-loop containing nucleotide triphosphate hydrolases"/>
    <property type="match status" value="1"/>
</dbReference>
<keyword evidence="1" id="KW-0175">Coiled coil</keyword>
<evidence type="ECO:0008006" key="5">
    <source>
        <dbReference type="Google" id="ProtNLM"/>
    </source>
</evidence>
<keyword evidence="4" id="KW-1185">Reference proteome</keyword>
<dbReference type="InterPro" id="IPR050445">
    <property type="entry name" value="Bact_polysacc_biosynth/exp"/>
</dbReference>
<keyword evidence="2" id="KW-0812">Transmembrane</keyword>
<sequence length="731" mass="82167">MTPHLFLRILKQNALWFLILPGVTLITVFFFTRNEPKVYQSQATLYTGLASGYTLLSDQKNTYTNVDNAFDNLLTTLNSKETLHQIAVSLLTQHLQLQQPDSMVLAAPGFQKLQKAIPSELYFSLLAGGSADYTYHKVDSLSRAEVDNPIKSLLNKSTSYYSIDRLSGKLKGTRKKLSDMLIMEYEADDPAVAQQTLNLAIKILNTRYTALKTTEATSVVDYYEGETQKAKQRLAEAEQSLQSFSVKHKVLNFDEDAKNVTQSRETLTSEYNQELMRNKAAKAAMDALNRRMGQRGDLLAASDELKKKQTELTEAENKLINAKAYGSTEGVVANLQANVDRASEELKSTARKYYMAGDSQDAIPQETILNEWLTKVLAFEESAARLELYKKRLGEYEAKTEEYSPLASQLRQLNRDLSVAEKEYLTATQSLNQALTHRKDISIDGALTVLDAPDFPTAKGSKRWLFLALAIGIGLFLALLITAIRFLLDRRISSPEQAEMIIGRPVTALFPLIKMGAPDAKANRAVISMFEQLCSAINIEIVQATAKPHPPVITLFSVRSRQGKTWIASGLARLYGEAGQRVAYCYPDYTSPQKVAEQNGVTFLPYMLRPNFMNINDLRYLIDEQENFDAASYDLIILELPSLTSSPIPVNLLNKSYVSLLVVDANLVWARTERQLLEMYKKIASHPILTVLNKVEDDYIEDPNQEDAVISLNQTRRLLNFRRKFLSPEQG</sequence>
<dbReference type="InterPro" id="IPR027417">
    <property type="entry name" value="P-loop_NTPase"/>
</dbReference>
<evidence type="ECO:0000313" key="4">
    <source>
        <dbReference type="Proteomes" id="UP001501175"/>
    </source>
</evidence>
<feature type="coiled-coil region" evidence="1">
    <location>
        <begin position="271"/>
        <end position="352"/>
    </location>
</feature>
<evidence type="ECO:0000313" key="3">
    <source>
        <dbReference type="EMBL" id="GAA4449329.1"/>
    </source>
</evidence>
<feature type="transmembrane region" description="Helical" evidence="2">
    <location>
        <begin position="14"/>
        <end position="32"/>
    </location>
</feature>
<accession>A0ABP8MI37</accession>
<gene>
    <name evidence="3" type="ORF">GCM10023189_08660</name>
</gene>
<dbReference type="RefSeq" id="WP_345240932.1">
    <property type="nucleotide sequence ID" value="NZ_BAABHD010000005.1"/>
</dbReference>
<dbReference type="PANTHER" id="PTHR32309:SF13">
    <property type="entry name" value="FERRIC ENTEROBACTIN TRANSPORT PROTEIN FEPE"/>
    <property type="match status" value="1"/>
</dbReference>
<dbReference type="PANTHER" id="PTHR32309">
    <property type="entry name" value="TYROSINE-PROTEIN KINASE"/>
    <property type="match status" value="1"/>
</dbReference>
<feature type="transmembrane region" description="Helical" evidence="2">
    <location>
        <begin position="464"/>
        <end position="488"/>
    </location>
</feature>
<feature type="coiled-coil region" evidence="1">
    <location>
        <begin position="220"/>
        <end position="247"/>
    </location>
</feature>
<feature type="coiled-coil region" evidence="1">
    <location>
        <begin position="379"/>
        <end position="430"/>
    </location>
</feature>
<proteinExistence type="predicted"/>
<keyword evidence="2" id="KW-1133">Transmembrane helix</keyword>
<dbReference type="EMBL" id="BAABHD010000005">
    <property type="protein sequence ID" value="GAA4449329.1"/>
    <property type="molecule type" value="Genomic_DNA"/>
</dbReference>
<name>A0ABP8MI37_9BACT</name>
<dbReference type="Proteomes" id="UP001501175">
    <property type="component" value="Unassembled WGS sequence"/>
</dbReference>
<comment type="caution">
    <text evidence="3">The sequence shown here is derived from an EMBL/GenBank/DDBJ whole genome shotgun (WGS) entry which is preliminary data.</text>
</comment>
<protein>
    <recommendedName>
        <fullName evidence="5">Lipopolysaccharide biosynthesis protein</fullName>
    </recommendedName>
</protein>
<reference evidence="4" key="1">
    <citation type="journal article" date="2019" name="Int. J. Syst. Evol. Microbiol.">
        <title>The Global Catalogue of Microorganisms (GCM) 10K type strain sequencing project: providing services to taxonomists for standard genome sequencing and annotation.</title>
        <authorList>
            <consortium name="The Broad Institute Genomics Platform"/>
            <consortium name="The Broad Institute Genome Sequencing Center for Infectious Disease"/>
            <person name="Wu L."/>
            <person name="Ma J."/>
        </authorList>
    </citation>
    <scope>NUCLEOTIDE SEQUENCE [LARGE SCALE GENOMIC DNA]</scope>
    <source>
        <strain evidence="4">JCM 17927</strain>
    </source>
</reference>